<evidence type="ECO:0000313" key="1">
    <source>
        <dbReference type="EMBL" id="SMR58545.1"/>
    </source>
</evidence>
<evidence type="ECO:0000313" key="2">
    <source>
        <dbReference type="Proteomes" id="UP000245764"/>
    </source>
</evidence>
<gene>
    <name evidence="1" type="ORF">ZT1E4_G9280</name>
</gene>
<protein>
    <recommendedName>
        <fullName evidence="3">F-box domain-containing protein</fullName>
    </recommendedName>
</protein>
<proteinExistence type="predicted"/>
<dbReference type="PANTHER" id="PTHR38790">
    <property type="entry name" value="2EXR DOMAIN-CONTAINING PROTEIN-RELATED"/>
    <property type="match status" value="1"/>
</dbReference>
<organism evidence="1 2">
    <name type="scientific">Zymoseptoria tritici ST99CH_1E4</name>
    <dbReference type="NCBI Taxonomy" id="1276532"/>
    <lineage>
        <taxon>Eukaryota</taxon>
        <taxon>Fungi</taxon>
        <taxon>Dikarya</taxon>
        <taxon>Ascomycota</taxon>
        <taxon>Pezizomycotina</taxon>
        <taxon>Dothideomycetes</taxon>
        <taxon>Dothideomycetidae</taxon>
        <taxon>Mycosphaerellales</taxon>
        <taxon>Mycosphaerellaceae</taxon>
        <taxon>Zymoseptoria</taxon>
    </lineage>
</organism>
<dbReference type="Proteomes" id="UP000245764">
    <property type="component" value="Chromosome 9"/>
</dbReference>
<dbReference type="EMBL" id="LT854261">
    <property type="protein sequence ID" value="SMR58545.1"/>
    <property type="molecule type" value="Genomic_DNA"/>
</dbReference>
<name>A0A2H1GY87_ZYMTR</name>
<evidence type="ECO:0008006" key="3">
    <source>
        <dbReference type="Google" id="ProtNLM"/>
    </source>
</evidence>
<sequence length="169" mass="19406">MAQPSPQPFTRCRLLELPRELRDDIYERVFADNIVTIDCTWAGRKRVPCDQGLVLACRQLHRETVALYYERSNFHASNIYSTLEWLSALSPKHVKHVKKIRCVLGEGRRRFWYGEHGCHAAKIIVARIEACHKKLCREAFSQPSLEPCAPKIQIISPIGEQLLDSSHNG</sequence>
<accession>A0A2H1GY87</accession>
<reference evidence="2" key="1">
    <citation type="submission" date="2017-05" db="EMBL/GenBank/DDBJ databases">
        <authorList>
            <person name="Song R."/>
            <person name="Chenine A.L."/>
            <person name="Ruprecht R.M."/>
        </authorList>
    </citation>
    <scope>NUCLEOTIDE SEQUENCE [LARGE SCALE GENOMIC DNA]</scope>
</reference>
<dbReference type="AlphaFoldDB" id="A0A2H1GY87"/>